<dbReference type="CDD" id="cd02440">
    <property type="entry name" value="AdoMet_MTases"/>
    <property type="match status" value="1"/>
</dbReference>
<dbReference type="SUPFAM" id="SSF53335">
    <property type="entry name" value="S-adenosyl-L-methionine-dependent methyltransferases"/>
    <property type="match status" value="1"/>
</dbReference>
<keyword evidence="4" id="KW-0949">S-adenosyl-L-methionine</keyword>
<feature type="domain" description="S-adenosylmethionine-dependent methyltransferase" evidence="5">
    <location>
        <begin position="70"/>
        <end position="351"/>
    </location>
</feature>
<accession>A0A1D3JYZ0</accession>
<gene>
    <name evidence="6" type="ORF">PVE_R1G3426</name>
</gene>
<dbReference type="Proteomes" id="UP000245431">
    <property type="component" value="Chromosome PVE_r1"/>
</dbReference>
<keyword evidence="3 6" id="KW-0808">Transferase</keyword>
<organism evidence="6 7">
    <name type="scientific">Pseudomonas veronii 1YdBTEX2</name>
    <dbReference type="NCBI Taxonomy" id="1295141"/>
    <lineage>
        <taxon>Bacteria</taxon>
        <taxon>Pseudomonadati</taxon>
        <taxon>Pseudomonadota</taxon>
        <taxon>Gammaproteobacteria</taxon>
        <taxon>Pseudomonadales</taxon>
        <taxon>Pseudomonadaceae</taxon>
        <taxon>Pseudomonas</taxon>
    </lineage>
</organism>
<evidence type="ECO:0000256" key="1">
    <source>
        <dbReference type="ARBA" id="ARBA00022552"/>
    </source>
</evidence>
<dbReference type="GO" id="GO:0032259">
    <property type="term" value="P:methylation"/>
    <property type="evidence" value="ECO:0007669"/>
    <property type="project" value="UniProtKB-KW"/>
</dbReference>
<name>A0A1D3JYZ0_PSEVE</name>
<evidence type="ECO:0000256" key="2">
    <source>
        <dbReference type="ARBA" id="ARBA00022603"/>
    </source>
</evidence>
<dbReference type="PANTHER" id="PTHR43042:SF3">
    <property type="entry name" value="RIBOSOMAL RNA LARGE SUBUNIT METHYLTRANSFERASE YWBD-RELATED"/>
    <property type="match status" value="1"/>
</dbReference>
<evidence type="ECO:0000313" key="6">
    <source>
        <dbReference type="EMBL" id="SBW81308.1"/>
    </source>
</evidence>
<dbReference type="GO" id="GO:0006364">
    <property type="term" value="P:rRNA processing"/>
    <property type="evidence" value="ECO:0007669"/>
    <property type="project" value="UniProtKB-KW"/>
</dbReference>
<evidence type="ECO:0000256" key="4">
    <source>
        <dbReference type="ARBA" id="ARBA00022691"/>
    </source>
</evidence>
<dbReference type="EMBL" id="LT599583">
    <property type="protein sequence ID" value="SBW81308.1"/>
    <property type="molecule type" value="Genomic_DNA"/>
</dbReference>
<keyword evidence="1" id="KW-0698">rRNA processing</keyword>
<dbReference type="GO" id="GO:0008168">
    <property type="term" value="F:methyltransferase activity"/>
    <property type="evidence" value="ECO:0007669"/>
    <property type="project" value="UniProtKB-KW"/>
</dbReference>
<evidence type="ECO:0000259" key="5">
    <source>
        <dbReference type="Pfam" id="PF10672"/>
    </source>
</evidence>
<reference evidence="7" key="1">
    <citation type="submission" date="2016-07" db="EMBL/GenBank/DDBJ databases">
        <authorList>
            <person name="Florea S."/>
            <person name="Webb J.S."/>
            <person name="Jaromczyk J."/>
            <person name="Schardl C.L."/>
        </authorList>
    </citation>
    <scope>NUCLEOTIDE SEQUENCE [LARGE SCALE GENOMIC DNA]</scope>
    <source>
        <strain evidence="7">1YdBTEX2</strain>
    </source>
</reference>
<dbReference type="Pfam" id="PF10672">
    <property type="entry name" value="Methyltrans_SAM"/>
    <property type="match status" value="1"/>
</dbReference>
<dbReference type="InterPro" id="IPR019614">
    <property type="entry name" value="SAM-dep_methyl-trfase"/>
</dbReference>
<evidence type="ECO:0000313" key="7">
    <source>
        <dbReference type="Proteomes" id="UP000245431"/>
    </source>
</evidence>
<protein>
    <submittedName>
        <fullName evidence="6">Methyltransferase</fullName>
    </submittedName>
</protein>
<keyword evidence="2 6" id="KW-0489">Methyltransferase</keyword>
<sequence>MSGVPKRILSMNRCQSDVSQHVVLQPPETSPLCLKCRPLNERRSTMNPDALATLHAHLLTALATPPTETRRLFHGRGRCWPGLEQLTVDWLQGVVLVALFKEPEAAHLDALKQLLVQFEWAQSGAHTVALQHRYLPQSTTEWLVGDAINELTITEGGLRYLIDLGKKQNSGLFLDMRYGRNWVREQAQGLRVLNLFAYTCGFSVAAIEGGAGHVVNLDMARGALSRGRDNHRLNGHDLSRVTFLGHDLFKSWAKVIHSGPYDLVIIDPPSFQKGSFLLTKDYQRVLRRLPDLLTPQGTVLACMNDPAFGEDFLIDGVTREAPGLRFVERLENPPEFPDIDRQSGLKALVFRQG</sequence>
<proteinExistence type="predicted"/>
<dbReference type="Gene3D" id="3.40.50.150">
    <property type="entry name" value="Vaccinia Virus protein VP39"/>
    <property type="match status" value="1"/>
</dbReference>
<evidence type="ECO:0000256" key="3">
    <source>
        <dbReference type="ARBA" id="ARBA00022679"/>
    </source>
</evidence>
<dbReference type="AlphaFoldDB" id="A0A1D3JYZ0"/>
<dbReference type="InterPro" id="IPR029063">
    <property type="entry name" value="SAM-dependent_MTases_sf"/>
</dbReference>
<dbReference type="PANTHER" id="PTHR43042">
    <property type="entry name" value="SAM-DEPENDENT METHYLTRANSFERASE"/>
    <property type="match status" value="1"/>
</dbReference>